<dbReference type="HAMAP" id="MF_01147">
    <property type="entry name" value="Lgt"/>
    <property type="match status" value="1"/>
</dbReference>
<keyword evidence="4 7" id="KW-0812">Transmembrane</keyword>
<comment type="pathway">
    <text evidence="7">Protein modification; lipoprotein biosynthesis (diacylglyceryl transfer).</text>
</comment>
<comment type="similarity">
    <text evidence="1 7">Belongs to the Lgt family.</text>
</comment>
<dbReference type="GO" id="GO:0042158">
    <property type="term" value="P:lipoprotein biosynthetic process"/>
    <property type="evidence" value="ECO:0007669"/>
    <property type="project" value="UniProtKB-UniRule"/>
</dbReference>
<dbReference type="PANTHER" id="PTHR30589:SF0">
    <property type="entry name" value="PHOSPHATIDYLGLYCEROL--PROLIPOPROTEIN DIACYLGLYCERYL TRANSFERASE"/>
    <property type="match status" value="1"/>
</dbReference>
<evidence type="ECO:0000256" key="1">
    <source>
        <dbReference type="ARBA" id="ARBA00007150"/>
    </source>
</evidence>
<evidence type="ECO:0000313" key="8">
    <source>
        <dbReference type="EMBL" id="SEI79271.1"/>
    </source>
</evidence>
<feature type="transmembrane region" description="Helical" evidence="7">
    <location>
        <begin position="98"/>
        <end position="119"/>
    </location>
</feature>
<feature type="transmembrane region" description="Helical" evidence="7">
    <location>
        <begin position="206"/>
        <end position="224"/>
    </location>
</feature>
<dbReference type="UniPathway" id="UPA00664"/>
<name>A0A1H6TGY1_9BACT</name>
<feature type="transmembrane region" description="Helical" evidence="7">
    <location>
        <begin position="55"/>
        <end position="75"/>
    </location>
</feature>
<proteinExistence type="inferred from homology"/>
<dbReference type="STRING" id="408657.SAMN04487995_2242"/>
<protein>
    <recommendedName>
        <fullName evidence="7">Phosphatidylglycerol--prolipoprotein diacylglyceryl transferase</fullName>
        <ecNumber evidence="7">2.5.1.145</ecNumber>
    </recommendedName>
</protein>
<keyword evidence="6 7" id="KW-0472">Membrane</keyword>
<feature type="transmembrane region" description="Helical" evidence="7">
    <location>
        <begin position="180"/>
        <end position="199"/>
    </location>
</feature>
<keyword evidence="2 7" id="KW-1003">Cell membrane</keyword>
<feature type="binding site" evidence="7">
    <location>
        <position position="147"/>
    </location>
    <ligand>
        <name>a 1,2-diacyl-sn-glycero-3-phospho-(1'-sn-glycerol)</name>
        <dbReference type="ChEBI" id="CHEBI:64716"/>
    </ligand>
</feature>
<feature type="transmembrane region" description="Helical" evidence="7">
    <location>
        <begin position="22"/>
        <end position="43"/>
    </location>
</feature>
<dbReference type="PANTHER" id="PTHR30589">
    <property type="entry name" value="PROLIPOPROTEIN DIACYLGLYCERYL TRANSFERASE"/>
    <property type="match status" value="1"/>
</dbReference>
<dbReference type="RefSeq" id="WP_090335234.1">
    <property type="nucleotide sequence ID" value="NZ_FNXY01000003.1"/>
</dbReference>
<dbReference type="AlphaFoldDB" id="A0A1H6TGY1"/>
<dbReference type="NCBIfam" id="TIGR00544">
    <property type="entry name" value="lgt"/>
    <property type="match status" value="1"/>
</dbReference>
<dbReference type="EMBL" id="FNXY01000003">
    <property type="protein sequence ID" value="SEI79271.1"/>
    <property type="molecule type" value="Genomic_DNA"/>
</dbReference>
<evidence type="ECO:0000256" key="3">
    <source>
        <dbReference type="ARBA" id="ARBA00022679"/>
    </source>
</evidence>
<dbReference type="GO" id="GO:0008961">
    <property type="term" value="F:phosphatidylglycerol-prolipoprotein diacylglyceryl transferase activity"/>
    <property type="evidence" value="ECO:0007669"/>
    <property type="project" value="UniProtKB-UniRule"/>
</dbReference>
<sequence length="271" mass="31100">MLSFILWNVRSNVFPGLEIPKWYGLCWALGIFLGYQVMLYIYKKEGKSFERLDKLATYIIVGTLVGARLGHVIFYDPLYYLQHPVEILPIRFSPQFEFTGLAGLASHGGGIGVFLSIYFYSKKYHENYLQILDRVTIVASLVGACIRFGNLMNSEMIGVPTDIPWAFIFSSADHVPRHPAQLYESLFCLLLFVLTFSVWKRKADKLPDGFLLGIFLILLFSFRFFDEFLKIDQEAFEASLPFNMGQILSIPFVFAGLILIFKKPDFKIHKS</sequence>
<comment type="function">
    <text evidence="7">Catalyzes the transfer of the diacylglyceryl group from phosphatidylglycerol to the sulfhydryl group of the N-terminal cysteine of a prolipoprotein, the first step in the formation of mature lipoproteins.</text>
</comment>
<keyword evidence="5 7" id="KW-1133">Transmembrane helix</keyword>
<gene>
    <name evidence="7" type="primary">lgt</name>
    <name evidence="8" type="ORF">SAMN04487995_2242</name>
</gene>
<dbReference type="InterPro" id="IPR001640">
    <property type="entry name" value="Lgt"/>
</dbReference>
<comment type="subcellular location">
    <subcellularLocation>
        <location evidence="7">Cell membrane</location>
        <topology evidence="7">Multi-pass membrane protein</topology>
    </subcellularLocation>
</comment>
<evidence type="ECO:0000256" key="6">
    <source>
        <dbReference type="ARBA" id="ARBA00023136"/>
    </source>
</evidence>
<dbReference type="GO" id="GO:0005886">
    <property type="term" value="C:plasma membrane"/>
    <property type="evidence" value="ECO:0007669"/>
    <property type="project" value="UniProtKB-SubCell"/>
</dbReference>
<evidence type="ECO:0000256" key="5">
    <source>
        <dbReference type="ARBA" id="ARBA00022989"/>
    </source>
</evidence>
<evidence type="ECO:0000256" key="4">
    <source>
        <dbReference type="ARBA" id="ARBA00022692"/>
    </source>
</evidence>
<organism evidence="8 9">
    <name type="scientific">Dyadobacter koreensis</name>
    <dbReference type="NCBI Taxonomy" id="408657"/>
    <lineage>
        <taxon>Bacteria</taxon>
        <taxon>Pseudomonadati</taxon>
        <taxon>Bacteroidota</taxon>
        <taxon>Cytophagia</taxon>
        <taxon>Cytophagales</taxon>
        <taxon>Spirosomataceae</taxon>
        <taxon>Dyadobacter</taxon>
    </lineage>
</organism>
<reference evidence="8 9" key="1">
    <citation type="submission" date="2016-10" db="EMBL/GenBank/DDBJ databases">
        <authorList>
            <person name="de Groot N.N."/>
        </authorList>
    </citation>
    <scope>NUCLEOTIDE SEQUENCE [LARGE SCALE GENOMIC DNA]</scope>
    <source>
        <strain evidence="8 9">DSM 19938</strain>
    </source>
</reference>
<evidence type="ECO:0000256" key="2">
    <source>
        <dbReference type="ARBA" id="ARBA00022475"/>
    </source>
</evidence>
<evidence type="ECO:0000313" key="9">
    <source>
        <dbReference type="Proteomes" id="UP000199532"/>
    </source>
</evidence>
<keyword evidence="3 7" id="KW-0808">Transferase</keyword>
<accession>A0A1H6TGY1</accession>
<comment type="catalytic activity">
    <reaction evidence="7">
        <text>L-cysteinyl-[prolipoprotein] + a 1,2-diacyl-sn-glycero-3-phospho-(1'-sn-glycerol) = an S-1,2-diacyl-sn-glyceryl-L-cysteinyl-[prolipoprotein] + sn-glycerol 1-phosphate + H(+)</text>
        <dbReference type="Rhea" id="RHEA:56712"/>
        <dbReference type="Rhea" id="RHEA-COMP:14679"/>
        <dbReference type="Rhea" id="RHEA-COMP:14680"/>
        <dbReference type="ChEBI" id="CHEBI:15378"/>
        <dbReference type="ChEBI" id="CHEBI:29950"/>
        <dbReference type="ChEBI" id="CHEBI:57685"/>
        <dbReference type="ChEBI" id="CHEBI:64716"/>
        <dbReference type="ChEBI" id="CHEBI:140658"/>
        <dbReference type="EC" id="2.5.1.145"/>
    </reaction>
</comment>
<keyword evidence="9" id="KW-1185">Reference proteome</keyword>
<keyword evidence="8" id="KW-0449">Lipoprotein</keyword>
<dbReference type="OrthoDB" id="871140at2"/>
<dbReference type="Pfam" id="PF01790">
    <property type="entry name" value="LGT"/>
    <property type="match status" value="1"/>
</dbReference>
<dbReference type="Proteomes" id="UP000199532">
    <property type="component" value="Unassembled WGS sequence"/>
</dbReference>
<evidence type="ECO:0000256" key="7">
    <source>
        <dbReference type="HAMAP-Rule" id="MF_01147"/>
    </source>
</evidence>
<dbReference type="EC" id="2.5.1.145" evidence="7"/>
<feature type="transmembrane region" description="Helical" evidence="7">
    <location>
        <begin position="244"/>
        <end position="261"/>
    </location>
</feature>